<evidence type="ECO:0000313" key="2">
    <source>
        <dbReference type="EMBL" id="KAF9788009.1"/>
    </source>
</evidence>
<dbReference type="AlphaFoldDB" id="A0A9P6HIU1"/>
<reference evidence="2" key="2">
    <citation type="submission" date="2020-11" db="EMBL/GenBank/DDBJ databases">
        <authorList>
            <consortium name="DOE Joint Genome Institute"/>
            <person name="Kuo A."/>
            <person name="Miyauchi S."/>
            <person name="Kiss E."/>
            <person name="Drula E."/>
            <person name="Kohler A."/>
            <person name="Sanchez-Garcia M."/>
            <person name="Andreopoulos B."/>
            <person name="Barry K.W."/>
            <person name="Bonito G."/>
            <person name="Buee M."/>
            <person name="Carver A."/>
            <person name="Chen C."/>
            <person name="Cichocki N."/>
            <person name="Clum A."/>
            <person name="Culley D."/>
            <person name="Crous P.W."/>
            <person name="Fauchery L."/>
            <person name="Girlanda M."/>
            <person name="Hayes R."/>
            <person name="Keri Z."/>
            <person name="Labutti K."/>
            <person name="Lipzen A."/>
            <person name="Lombard V."/>
            <person name="Magnuson J."/>
            <person name="Maillard F."/>
            <person name="Morin E."/>
            <person name="Murat C."/>
            <person name="Nolan M."/>
            <person name="Ohm R."/>
            <person name="Pangilinan J."/>
            <person name="Pereira M."/>
            <person name="Perotto S."/>
            <person name="Peter M."/>
            <person name="Riley R."/>
            <person name="Sitrit Y."/>
            <person name="Stielow B."/>
            <person name="Szollosi G."/>
            <person name="Zifcakova L."/>
            <person name="Stursova M."/>
            <person name="Spatafora J.W."/>
            <person name="Tedersoo L."/>
            <person name="Vaario L.-M."/>
            <person name="Yamada A."/>
            <person name="Yan M."/>
            <person name="Wang P."/>
            <person name="Xu J."/>
            <person name="Bruns T."/>
            <person name="Baldrian P."/>
            <person name="Vilgalys R."/>
            <person name="Henrissat B."/>
            <person name="Grigoriev I.V."/>
            <person name="Hibbett D."/>
            <person name="Nagy L.G."/>
            <person name="Martin F.M."/>
        </authorList>
    </citation>
    <scope>NUCLEOTIDE SEQUENCE</scope>
    <source>
        <strain evidence="2">UH-Tt-Lm1</strain>
    </source>
</reference>
<organism evidence="2 3">
    <name type="scientific">Thelephora terrestris</name>
    <dbReference type="NCBI Taxonomy" id="56493"/>
    <lineage>
        <taxon>Eukaryota</taxon>
        <taxon>Fungi</taxon>
        <taxon>Dikarya</taxon>
        <taxon>Basidiomycota</taxon>
        <taxon>Agaricomycotina</taxon>
        <taxon>Agaricomycetes</taxon>
        <taxon>Thelephorales</taxon>
        <taxon>Thelephoraceae</taxon>
        <taxon>Thelephora</taxon>
    </lineage>
</organism>
<dbReference type="Proteomes" id="UP000736335">
    <property type="component" value="Unassembled WGS sequence"/>
</dbReference>
<reference evidence="2" key="1">
    <citation type="journal article" date="2020" name="Nat. Commun.">
        <title>Large-scale genome sequencing of mycorrhizal fungi provides insights into the early evolution of symbiotic traits.</title>
        <authorList>
            <person name="Miyauchi S."/>
            <person name="Kiss E."/>
            <person name="Kuo A."/>
            <person name="Drula E."/>
            <person name="Kohler A."/>
            <person name="Sanchez-Garcia M."/>
            <person name="Morin E."/>
            <person name="Andreopoulos B."/>
            <person name="Barry K.W."/>
            <person name="Bonito G."/>
            <person name="Buee M."/>
            <person name="Carver A."/>
            <person name="Chen C."/>
            <person name="Cichocki N."/>
            <person name="Clum A."/>
            <person name="Culley D."/>
            <person name="Crous P.W."/>
            <person name="Fauchery L."/>
            <person name="Girlanda M."/>
            <person name="Hayes R.D."/>
            <person name="Keri Z."/>
            <person name="LaButti K."/>
            <person name="Lipzen A."/>
            <person name="Lombard V."/>
            <person name="Magnuson J."/>
            <person name="Maillard F."/>
            <person name="Murat C."/>
            <person name="Nolan M."/>
            <person name="Ohm R.A."/>
            <person name="Pangilinan J."/>
            <person name="Pereira M.F."/>
            <person name="Perotto S."/>
            <person name="Peter M."/>
            <person name="Pfister S."/>
            <person name="Riley R."/>
            <person name="Sitrit Y."/>
            <person name="Stielow J.B."/>
            <person name="Szollosi G."/>
            <person name="Zifcakova L."/>
            <person name="Stursova M."/>
            <person name="Spatafora J.W."/>
            <person name="Tedersoo L."/>
            <person name="Vaario L.M."/>
            <person name="Yamada A."/>
            <person name="Yan M."/>
            <person name="Wang P."/>
            <person name="Xu J."/>
            <person name="Bruns T."/>
            <person name="Baldrian P."/>
            <person name="Vilgalys R."/>
            <person name="Dunand C."/>
            <person name="Henrissat B."/>
            <person name="Grigoriev I.V."/>
            <person name="Hibbett D."/>
            <person name="Nagy L.G."/>
            <person name="Martin F.M."/>
        </authorList>
    </citation>
    <scope>NUCLEOTIDE SEQUENCE</scope>
    <source>
        <strain evidence="2">UH-Tt-Lm1</strain>
    </source>
</reference>
<feature type="region of interest" description="Disordered" evidence="1">
    <location>
        <begin position="226"/>
        <end position="249"/>
    </location>
</feature>
<dbReference type="SUPFAM" id="SSF48371">
    <property type="entry name" value="ARM repeat"/>
    <property type="match status" value="1"/>
</dbReference>
<sequence length="552" mass="61934">MLMTSDSQARIRSLISQVAESSLHDVCDKIYHYIQQGDDREIVRAIAVSIVDEAVGSGHTLVPQNHLAWVCWIINNLCSTPGRGARASVSISLPQTLSELCEEVFVDANRKLEDGLGVDMASSIMLDLVILVGELYKLGLVEDGVVKRVYFETLHRGYKRFDVNAKALCLLLELVAERWNTDPTSRNIDVEQYVLSLLDYAERHDPPAELVEEIRGFALQFGIQARPRRPPSPFSSGSIPTQNGQLHTPPDSTFATEEHPVYFFRDGNIDFICQSDDIRTIFRVHSHQLVGFSSVMSGLLSQDNLHRLPVFGGRPRVPLDDDATEFALLLGVLYKSFLPFGTIHPPFREFASLLRLSTKYQINRVRDQLLKDFLPSQGARDAIPIYRSYFGDPEPHPNEVLRLFYECQVEPALPLAFYETCVAGIKSLTSTDPSIMLPPIPLSKAVRGFCALKALEWKLAKSILLLDRQSHRSNMCRQYDFRLMDSESPLQDALRAACPGFEVTTGGILHILDFPDRDNCVDCVAQWNEIKQEAKAELLKSLPAIFGIESST</sequence>
<name>A0A9P6HIU1_9AGAM</name>
<proteinExistence type="predicted"/>
<dbReference type="EMBL" id="WIUZ02000004">
    <property type="protein sequence ID" value="KAF9788009.1"/>
    <property type="molecule type" value="Genomic_DNA"/>
</dbReference>
<protein>
    <recommendedName>
        <fullName evidence="4">BTB domain-containing protein</fullName>
    </recommendedName>
</protein>
<evidence type="ECO:0000313" key="3">
    <source>
        <dbReference type="Proteomes" id="UP000736335"/>
    </source>
</evidence>
<dbReference type="OrthoDB" id="2879636at2759"/>
<gene>
    <name evidence="2" type="ORF">BJ322DRAFT_598314</name>
</gene>
<evidence type="ECO:0000256" key="1">
    <source>
        <dbReference type="SAM" id="MobiDB-lite"/>
    </source>
</evidence>
<keyword evidence="3" id="KW-1185">Reference proteome</keyword>
<feature type="compositionally biased region" description="Polar residues" evidence="1">
    <location>
        <begin position="239"/>
        <end position="249"/>
    </location>
</feature>
<evidence type="ECO:0008006" key="4">
    <source>
        <dbReference type="Google" id="ProtNLM"/>
    </source>
</evidence>
<dbReference type="InterPro" id="IPR016024">
    <property type="entry name" value="ARM-type_fold"/>
</dbReference>
<accession>A0A9P6HIU1</accession>
<comment type="caution">
    <text evidence="2">The sequence shown here is derived from an EMBL/GenBank/DDBJ whole genome shotgun (WGS) entry which is preliminary data.</text>
</comment>